<dbReference type="CDD" id="cd00200">
    <property type="entry name" value="WD40"/>
    <property type="match status" value="1"/>
</dbReference>
<organism evidence="8 9">
    <name type="scientific">Acrobeloides nanus</name>
    <dbReference type="NCBI Taxonomy" id="290746"/>
    <lineage>
        <taxon>Eukaryota</taxon>
        <taxon>Metazoa</taxon>
        <taxon>Ecdysozoa</taxon>
        <taxon>Nematoda</taxon>
        <taxon>Chromadorea</taxon>
        <taxon>Rhabditida</taxon>
        <taxon>Tylenchina</taxon>
        <taxon>Cephalobomorpha</taxon>
        <taxon>Cephaloboidea</taxon>
        <taxon>Cephalobidae</taxon>
        <taxon>Acrobeloides</taxon>
    </lineage>
</organism>
<dbReference type="InterPro" id="IPR001680">
    <property type="entry name" value="WD40_rpt"/>
</dbReference>
<dbReference type="InterPro" id="IPR027145">
    <property type="entry name" value="PWP2"/>
</dbReference>
<dbReference type="GO" id="GO:0034388">
    <property type="term" value="C:Pwp2p-containing subcomplex of 90S preribosome"/>
    <property type="evidence" value="ECO:0007669"/>
    <property type="project" value="TreeGrafter"/>
</dbReference>
<dbReference type="Gene3D" id="2.130.10.10">
    <property type="entry name" value="YVTN repeat-like/Quinoprotein amine dehydrogenase"/>
    <property type="match status" value="4"/>
</dbReference>
<feature type="repeat" description="WD" evidence="6">
    <location>
        <begin position="343"/>
        <end position="375"/>
    </location>
</feature>
<evidence type="ECO:0000256" key="4">
    <source>
        <dbReference type="ARBA" id="ARBA00022737"/>
    </source>
</evidence>
<dbReference type="InterPro" id="IPR015943">
    <property type="entry name" value="WD40/YVTN_repeat-like_dom_sf"/>
</dbReference>
<dbReference type="PROSITE" id="PS50082">
    <property type="entry name" value="WD_REPEATS_2"/>
    <property type="match status" value="3"/>
</dbReference>
<dbReference type="Pfam" id="PF04003">
    <property type="entry name" value="Utp12"/>
    <property type="match status" value="1"/>
</dbReference>
<dbReference type="InterPro" id="IPR011047">
    <property type="entry name" value="Quinoprotein_ADH-like_sf"/>
</dbReference>
<feature type="repeat" description="WD" evidence="6">
    <location>
        <begin position="471"/>
        <end position="502"/>
    </location>
</feature>
<keyword evidence="3 6" id="KW-0853">WD repeat</keyword>
<dbReference type="PANTHER" id="PTHR19858">
    <property type="entry name" value="WD40 REPEAT PROTEIN"/>
    <property type="match status" value="1"/>
</dbReference>
<evidence type="ECO:0000256" key="2">
    <source>
        <dbReference type="ARBA" id="ARBA00010226"/>
    </source>
</evidence>
<evidence type="ECO:0000256" key="3">
    <source>
        <dbReference type="ARBA" id="ARBA00022574"/>
    </source>
</evidence>
<feature type="repeat" description="WD" evidence="6">
    <location>
        <begin position="385"/>
        <end position="426"/>
    </location>
</feature>
<evidence type="ECO:0000256" key="1">
    <source>
        <dbReference type="ARBA" id="ARBA00004604"/>
    </source>
</evidence>
<dbReference type="SUPFAM" id="SSF50978">
    <property type="entry name" value="WD40 repeat-like"/>
    <property type="match status" value="1"/>
</dbReference>
<comment type="similarity">
    <text evidence="2">Belongs to the WD repeat PWP2 family.</text>
</comment>
<evidence type="ECO:0000313" key="9">
    <source>
        <dbReference type="WBParaSite" id="ACRNAN_scaffold3162.g32342.t1"/>
    </source>
</evidence>
<dbReference type="WBParaSite" id="ACRNAN_scaffold3162.g32342.t1">
    <property type="protein sequence ID" value="ACRNAN_scaffold3162.g32342.t1"/>
    <property type="gene ID" value="ACRNAN_scaffold3162.g32342"/>
</dbReference>
<reference evidence="9" key="1">
    <citation type="submission" date="2022-11" db="UniProtKB">
        <authorList>
            <consortium name="WormBaseParasite"/>
        </authorList>
    </citation>
    <scope>IDENTIFICATION</scope>
</reference>
<sequence>MNINFRLTHVVGSVYKNGNVEFFPNGTDIICPIGNKLNIFNLKENFSSTLSVESPFNIRVLAVNNTGTHAFIVNEVGSGFYVNLLSQVILHRIKFGHDVRSLKFSPSGKRIAVCTGGKVEIYSTSYVKAGQFNPLVQQVIRELSTEPIRTVVWAEDEKMLVCGGSDNEVRVLSSDRQFANISVYTLSHKAPIIGCYFFGNGYDFFSVDQRGVGNNWESNLKPDELVLKTGDKEIDEKATKMTYAKTKRAFLLEHAGSGLSANITATAFHKENMLLVVAFSNGVFIIYEMPEYNLIQNLRVSEMQISTLAINSTGDWLAIGCGQGSSAQLVVWEWQSETYIMKQQSHSQAITSVAYSPDGALLATGAEDGKVKIWNCQTCFCVVTFTEHQAGVTGVCWTQSGKVVLSASLEGTVRAHDLKRYRNFRTMVCPKQTQLGCLCVDSSGELVMASSRDDFQIYIWSMDTGNLLDVLAGHSSMVSKISCFHSTLASVSLDKTLRIWNVVEATGSEAIQLIHEGLDIKFSPSGDILAALCYDSNITLFDSKISSEIGTIDGKLDLDPGRQSTEIIKKKTSEKSKSFTCITFSPDGLFLLAGGQSNLFCLYSVSDRIILRKFKITRNMSLDGVMLDIDYRKLSEFGSLDLIDASDSEDEDRLKKKIKLAGTAHSDIGERSAMPVVKINALDFNPTGRSFAIVSTEGVAIYSVDTHRRFDPFQLGIEVTPENIERFLEKHDFTKALSLALRLNQSDLVQTVLEDIPVDRIKLVVNALGLTYAEKLLKWLADETPRISTRHIHFYQLWVRSLIFTYGHEFKSALQTNLSSLTAIQQMLSNQSTMLAKLCDQNAYTLEYLIMARKMKMVDMKEEEDGDENMES</sequence>
<dbReference type="GO" id="GO:0032040">
    <property type="term" value="C:small-subunit processome"/>
    <property type="evidence" value="ECO:0007669"/>
    <property type="project" value="TreeGrafter"/>
</dbReference>
<evidence type="ECO:0000256" key="5">
    <source>
        <dbReference type="ARBA" id="ARBA00023242"/>
    </source>
</evidence>
<comment type="subcellular location">
    <subcellularLocation>
        <location evidence="1">Nucleus</location>
        <location evidence="1">Nucleolus</location>
    </subcellularLocation>
</comment>
<name>A0A914DMK3_9BILA</name>
<dbReference type="PROSITE" id="PS00678">
    <property type="entry name" value="WD_REPEATS_1"/>
    <property type="match status" value="1"/>
</dbReference>
<dbReference type="GO" id="GO:0000462">
    <property type="term" value="P:maturation of SSU-rRNA from tricistronic rRNA transcript (SSU-rRNA, 5.8S rRNA, LSU-rRNA)"/>
    <property type="evidence" value="ECO:0007669"/>
    <property type="project" value="TreeGrafter"/>
</dbReference>
<protein>
    <submittedName>
        <fullName evidence="9">Small-subunit processome Utp12 domain-containing protein</fullName>
    </submittedName>
</protein>
<feature type="domain" description="Small-subunit processome Utp12" evidence="7">
    <location>
        <begin position="744"/>
        <end position="849"/>
    </location>
</feature>
<dbReference type="InterPro" id="IPR036322">
    <property type="entry name" value="WD40_repeat_dom_sf"/>
</dbReference>
<evidence type="ECO:0000313" key="8">
    <source>
        <dbReference type="Proteomes" id="UP000887540"/>
    </source>
</evidence>
<dbReference type="SUPFAM" id="SSF50998">
    <property type="entry name" value="Quinoprotein alcohol dehydrogenase-like"/>
    <property type="match status" value="1"/>
</dbReference>
<keyword evidence="5" id="KW-0539">Nucleus</keyword>
<dbReference type="InterPro" id="IPR007148">
    <property type="entry name" value="SSU_processome_Utp12"/>
</dbReference>
<accession>A0A914DMK3</accession>
<dbReference type="SMART" id="SM00320">
    <property type="entry name" value="WD40"/>
    <property type="match status" value="11"/>
</dbReference>
<dbReference type="Proteomes" id="UP000887540">
    <property type="component" value="Unplaced"/>
</dbReference>
<dbReference type="PANTHER" id="PTHR19858:SF0">
    <property type="entry name" value="PERIODIC TRYPTOPHAN PROTEIN 2 HOMOLOG"/>
    <property type="match status" value="1"/>
</dbReference>
<dbReference type="GO" id="GO:0000028">
    <property type="term" value="P:ribosomal small subunit assembly"/>
    <property type="evidence" value="ECO:0007669"/>
    <property type="project" value="TreeGrafter"/>
</dbReference>
<dbReference type="InterPro" id="IPR019775">
    <property type="entry name" value="WD40_repeat_CS"/>
</dbReference>
<evidence type="ECO:0000256" key="6">
    <source>
        <dbReference type="PROSITE-ProRule" id="PRU00221"/>
    </source>
</evidence>
<keyword evidence="8" id="KW-1185">Reference proteome</keyword>
<dbReference type="AlphaFoldDB" id="A0A914DMK3"/>
<dbReference type="Pfam" id="PF00400">
    <property type="entry name" value="WD40"/>
    <property type="match status" value="5"/>
</dbReference>
<keyword evidence="4" id="KW-0677">Repeat</keyword>
<evidence type="ECO:0000259" key="7">
    <source>
        <dbReference type="Pfam" id="PF04003"/>
    </source>
</evidence>
<proteinExistence type="inferred from homology"/>
<dbReference type="PROSITE" id="PS50294">
    <property type="entry name" value="WD_REPEATS_REGION"/>
    <property type="match status" value="1"/>
</dbReference>